<gene>
    <name evidence="22" type="ORF">HNQ03_002122</name>
</gene>
<keyword evidence="23" id="KW-1185">Reference proteome</keyword>
<keyword evidence="18" id="KW-0458">Lysosome</keyword>
<evidence type="ECO:0000256" key="16">
    <source>
        <dbReference type="ARBA" id="ARBA00023145"/>
    </source>
</evidence>
<keyword evidence="6" id="KW-0964">Secreted</keyword>
<accession>A0A8J8GC71</accession>
<evidence type="ECO:0000259" key="21">
    <source>
        <dbReference type="Pfam" id="PF04389"/>
    </source>
</evidence>
<dbReference type="Pfam" id="PF04389">
    <property type="entry name" value="Peptidase_M28"/>
    <property type="match status" value="1"/>
</dbReference>
<name>A0A8J8GC71_9FLAO</name>
<reference evidence="22" key="1">
    <citation type="submission" date="2020-05" db="EMBL/GenBank/DDBJ databases">
        <title>Genomic Encyclopedia of Type Strains, Phase IV (KMG-V): Genome sequencing to study the core and pangenomes of soil and plant-associated prokaryotes.</title>
        <authorList>
            <person name="Whitman W."/>
        </authorList>
    </citation>
    <scope>NUCLEOTIDE SEQUENCE</scope>
    <source>
        <strain evidence="22">16F</strain>
    </source>
</reference>
<dbReference type="PANTHER" id="PTHR12053">
    <property type="entry name" value="PROTEASE FAMILY M28 PLASMA GLUTAMATE CARBOXYPEPTIDASE-RELATED"/>
    <property type="match status" value="1"/>
</dbReference>
<keyword evidence="10" id="KW-0732">Signal</keyword>
<evidence type="ECO:0000256" key="2">
    <source>
        <dbReference type="ARBA" id="ARBA00004371"/>
    </source>
</evidence>
<dbReference type="Gene3D" id="3.50.30.30">
    <property type="match status" value="1"/>
</dbReference>
<dbReference type="GO" id="GO:0006508">
    <property type="term" value="P:proteolysis"/>
    <property type="evidence" value="ECO:0007669"/>
    <property type="project" value="UniProtKB-KW"/>
</dbReference>
<keyword evidence="12" id="KW-0256">Endoplasmic reticulum</keyword>
<evidence type="ECO:0000256" key="11">
    <source>
        <dbReference type="ARBA" id="ARBA00022801"/>
    </source>
</evidence>
<evidence type="ECO:0000256" key="17">
    <source>
        <dbReference type="ARBA" id="ARBA00023180"/>
    </source>
</evidence>
<evidence type="ECO:0000256" key="5">
    <source>
        <dbReference type="ARBA" id="ARBA00014116"/>
    </source>
</evidence>
<feature type="domain" description="Peptidase M28" evidence="21">
    <location>
        <begin position="259"/>
        <end position="436"/>
    </location>
</feature>
<comment type="caution">
    <text evidence="22">The sequence shown here is derived from an EMBL/GenBank/DDBJ whole genome shotgun (WGS) entry which is preliminary data.</text>
</comment>
<evidence type="ECO:0000256" key="14">
    <source>
        <dbReference type="ARBA" id="ARBA00023034"/>
    </source>
</evidence>
<keyword evidence="11" id="KW-0378">Hydrolase</keyword>
<evidence type="ECO:0000256" key="10">
    <source>
        <dbReference type="ARBA" id="ARBA00022729"/>
    </source>
</evidence>
<dbReference type="InterPro" id="IPR007484">
    <property type="entry name" value="Peptidase_M28"/>
</dbReference>
<dbReference type="GO" id="GO:0005764">
    <property type="term" value="C:lysosome"/>
    <property type="evidence" value="ECO:0007669"/>
    <property type="project" value="UniProtKB-SubCell"/>
</dbReference>
<keyword evidence="9" id="KW-0479">Metal-binding</keyword>
<dbReference type="GO" id="GO:0070573">
    <property type="term" value="F:metallodipeptidase activity"/>
    <property type="evidence" value="ECO:0007669"/>
    <property type="project" value="InterPro"/>
</dbReference>
<evidence type="ECO:0000256" key="18">
    <source>
        <dbReference type="ARBA" id="ARBA00023228"/>
    </source>
</evidence>
<dbReference type="Proteomes" id="UP000610746">
    <property type="component" value="Unassembled WGS sequence"/>
</dbReference>
<organism evidence="22 23">
    <name type="scientific">Frigoriflavimonas asaccharolytica</name>
    <dbReference type="NCBI Taxonomy" id="2735899"/>
    <lineage>
        <taxon>Bacteria</taxon>
        <taxon>Pseudomonadati</taxon>
        <taxon>Bacteroidota</taxon>
        <taxon>Flavobacteriia</taxon>
        <taxon>Flavobacteriales</taxon>
        <taxon>Weeksellaceae</taxon>
        <taxon>Frigoriflavimonas</taxon>
    </lineage>
</organism>
<evidence type="ECO:0000256" key="1">
    <source>
        <dbReference type="ARBA" id="ARBA00004240"/>
    </source>
</evidence>
<evidence type="ECO:0000256" key="4">
    <source>
        <dbReference type="ARBA" id="ARBA00004613"/>
    </source>
</evidence>
<evidence type="ECO:0000256" key="9">
    <source>
        <dbReference type="ARBA" id="ARBA00022723"/>
    </source>
</evidence>
<sequence length="454" mass="50774">MTKLFTIIPLFLGGILFSQKTISDADMFKTISTEILLNSKVYEDLRELTKDVGPRFSATPGYAKATDWAEKKMKQYGAQNIYKQEVVVPVWKRGRESLQIKTEKGNYKNIRMLALGGSEGTNGKDLTGEILFVKDLTEFNKLFSNDVKDKIVFFNFAFDQSIVNPADAYNIAGKYRWTTPSLVSRKGAKAVITRSATSAFDDVPHTGSMYYDKDELNKVPAITIGAKSADELEQLLKTQKVFAKINTTSGTKGTAINHNVIGEIPGTLDKSVILIGAHLDSWDISEGAHDNGAGVVHCLEVLRAFKAMGYKNKHTIRVVLFANEENGVHGGEKYAEEVKKKGEKHLFAIESDAGGFAPRGISLDMVAQRRRLIFAFKDLFLPYGVYNFDEEYAGQDIVPLKKLGVPLAELVPDMQRYFDIHHTSEDTFDKVNRRELMLGAVSIAQIVYMIDQRW</sequence>
<dbReference type="SUPFAM" id="SSF53187">
    <property type="entry name" value="Zn-dependent exopeptidases"/>
    <property type="match status" value="1"/>
</dbReference>
<comment type="subunit">
    <text evidence="19">Homodimer. The monomeric form is inactive while the homodimer is active.</text>
</comment>
<evidence type="ECO:0000256" key="13">
    <source>
        <dbReference type="ARBA" id="ARBA00022833"/>
    </source>
</evidence>
<evidence type="ECO:0000313" key="22">
    <source>
        <dbReference type="EMBL" id="NRS93037.1"/>
    </source>
</evidence>
<evidence type="ECO:0000256" key="3">
    <source>
        <dbReference type="ARBA" id="ARBA00004555"/>
    </source>
</evidence>
<keyword evidence="13" id="KW-0862">Zinc</keyword>
<dbReference type="GO" id="GO:0005576">
    <property type="term" value="C:extracellular region"/>
    <property type="evidence" value="ECO:0007669"/>
    <property type="project" value="UniProtKB-SubCell"/>
</dbReference>
<dbReference type="InterPro" id="IPR039866">
    <property type="entry name" value="CPQ"/>
</dbReference>
<evidence type="ECO:0000256" key="6">
    <source>
        <dbReference type="ARBA" id="ARBA00022525"/>
    </source>
</evidence>
<evidence type="ECO:0000256" key="15">
    <source>
        <dbReference type="ARBA" id="ARBA00023049"/>
    </source>
</evidence>
<evidence type="ECO:0000256" key="12">
    <source>
        <dbReference type="ARBA" id="ARBA00022824"/>
    </source>
</evidence>
<proteinExistence type="predicted"/>
<protein>
    <recommendedName>
        <fullName evidence="5">Carboxypeptidase Q</fullName>
    </recommendedName>
    <alternativeName>
        <fullName evidence="20">Plasma glutamate carboxypeptidase</fullName>
    </alternativeName>
</protein>
<keyword evidence="15" id="KW-0482">Metalloprotease</keyword>
<keyword evidence="16" id="KW-0865">Zymogen</keyword>
<dbReference type="GO" id="GO:0046872">
    <property type="term" value="F:metal ion binding"/>
    <property type="evidence" value="ECO:0007669"/>
    <property type="project" value="UniProtKB-KW"/>
</dbReference>
<dbReference type="Gene3D" id="3.40.630.10">
    <property type="entry name" value="Zn peptidases"/>
    <property type="match status" value="1"/>
</dbReference>
<dbReference type="EMBL" id="JABSNO010000015">
    <property type="protein sequence ID" value="NRS93037.1"/>
    <property type="molecule type" value="Genomic_DNA"/>
</dbReference>
<dbReference type="GO" id="GO:0004180">
    <property type="term" value="F:carboxypeptidase activity"/>
    <property type="evidence" value="ECO:0007669"/>
    <property type="project" value="UniProtKB-KW"/>
</dbReference>
<evidence type="ECO:0000256" key="20">
    <source>
        <dbReference type="ARBA" id="ARBA00033328"/>
    </source>
</evidence>
<dbReference type="PANTHER" id="PTHR12053:SF3">
    <property type="entry name" value="CARBOXYPEPTIDASE Q"/>
    <property type="match status" value="1"/>
</dbReference>
<evidence type="ECO:0000256" key="19">
    <source>
        <dbReference type="ARBA" id="ARBA00025833"/>
    </source>
</evidence>
<comment type="subcellular location">
    <subcellularLocation>
        <location evidence="1">Endoplasmic reticulum</location>
    </subcellularLocation>
    <subcellularLocation>
        <location evidence="3">Golgi apparatus</location>
    </subcellularLocation>
    <subcellularLocation>
        <location evidence="2">Lysosome</location>
    </subcellularLocation>
    <subcellularLocation>
        <location evidence="4">Secreted</location>
    </subcellularLocation>
</comment>
<evidence type="ECO:0000256" key="7">
    <source>
        <dbReference type="ARBA" id="ARBA00022645"/>
    </source>
</evidence>
<evidence type="ECO:0000256" key="8">
    <source>
        <dbReference type="ARBA" id="ARBA00022670"/>
    </source>
</evidence>
<dbReference type="RefSeq" id="WP_173779622.1">
    <property type="nucleotide sequence ID" value="NZ_JABSNO010000015.1"/>
</dbReference>
<keyword evidence="17" id="KW-0325">Glycoprotein</keyword>
<dbReference type="AlphaFoldDB" id="A0A8J8GC71"/>
<evidence type="ECO:0000313" key="23">
    <source>
        <dbReference type="Proteomes" id="UP000610746"/>
    </source>
</evidence>
<keyword evidence="14" id="KW-0333">Golgi apparatus</keyword>
<keyword evidence="8" id="KW-0645">Protease</keyword>
<keyword evidence="7" id="KW-0121">Carboxypeptidase</keyword>